<name>A0ABQ5I1P1_9ASTR</name>
<dbReference type="Proteomes" id="UP001151760">
    <property type="component" value="Unassembled WGS sequence"/>
</dbReference>
<proteinExistence type="predicted"/>
<keyword evidence="2" id="KW-1185">Reference proteome</keyword>
<evidence type="ECO:0000313" key="1">
    <source>
        <dbReference type="EMBL" id="GJT93447.1"/>
    </source>
</evidence>
<reference evidence="1" key="2">
    <citation type="submission" date="2022-01" db="EMBL/GenBank/DDBJ databases">
        <authorList>
            <person name="Yamashiro T."/>
            <person name="Shiraishi A."/>
            <person name="Satake H."/>
            <person name="Nakayama K."/>
        </authorList>
    </citation>
    <scope>NUCLEOTIDE SEQUENCE</scope>
</reference>
<sequence length="173" mass="19200">MIITNNKREGRKPSRLIETVDIMDLIPSVGSDWYQLARTGDKASGILDGTVDHGELAVQVLEDTDVGKGMIGDLWVEAVISVKGVSWVGDDGVSGVSLLCGYHPMIKNGGNRRSGLFIIWGWCYSRCYDSTDEFILHWFSITLALTPKPDHYPQTGLRTEHVVPEAWTYLGVF</sequence>
<gene>
    <name evidence="1" type="ORF">Tco_1082292</name>
</gene>
<accession>A0ABQ5I1P1</accession>
<reference evidence="1" key="1">
    <citation type="journal article" date="2022" name="Int. J. Mol. Sci.">
        <title>Draft Genome of Tanacetum Coccineum: Genomic Comparison of Closely Related Tanacetum-Family Plants.</title>
        <authorList>
            <person name="Yamashiro T."/>
            <person name="Shiraishi A."/>
            <person name="Nakayama K."/>
            <person name="Satake H."/>
        </authorList>
    </citation>
    <scope>NUCLEOTIDE SEQUENCE</scope>
</reference>
<protein>
    <submittedName>
        <fullName evidence="1">Uncharacterized protein</fullName>
    </submittedName>
</protein>
<dbReference type="EMBL" id="BQNB010020204">
    <property type="protein sequence ID" value="GJT93447.1"/>
    <property type="molecule type" value="Genomic_DNA"/>
</dbReference>
<comment type="caution">
    <text evidence="1">The sequence shown here is derived from an EMBL/GenBank/DDBJ whole genome shotgun (WGS) entry which is preliminary data.</text>
</comment>
<evidence type="ECO:0000313" key="2">
    <source>
        <dbReference type="Proteomes" id="UP001151760"/>
    </source>
</evidence>
<organism evidence="1 2">
    <name type="scientific">Tanacetum coccineum</name>
    <dbReference type="NCBI Taxonomy" id="301880"/>
    <lineage>
        <taxon>Eukaryota</taxon>
        <taxon>Viridiplantae</taxon>
        <taxon>Streptophyta</taxon>
        <taxon>Embryophyta</taxon>
        <taxon>Tracheophyta</taxon>
        <taxon>Spermatophyta</taxon>
        <taxon>Magnoliopsida</taxon>
        <taxon>eudicotyledons</taxon>
        <taxon>Gunneridae</taxon>
        <taxon>Pentapetalae</taxon>
        <taxon>asterids</taxon>
        <taxon>campanulids</taxon>
        <taxon>Asterales</taxon>
        <taxon>Asteraceae</taxon>
        <taxon>Asteroideae</taxon>
        <taxon>Anthemideae</taxon>
        <taxon>Anthemidinae</taxon>
        <taxon>Tanacetum</taxon>
    </lineage>
</organism>